<keyword evidence="1" id="KW-0472">Membrane</keyword>
<proteinExistence type="predicted"/>
<organism evidence="2 3">
    <name type="scientific">Paratrimastix pyriformis</name>
    <dbReference type="NCBI Taxonomy" id="342808"/>
    <lineage>
        <taxon>Eukaryota</taxon>
        <taxon>Metamonada</taxon>
        <taxon>Preaxostyla</taxon>
        <taxon>Paratrimastigidae</taxon>
        <taxon>Paratrimastix</taxon>
    </lineage>
</organism>
<keyword evidence="1" id="KW-1133">Transmembrane helix</keyword>
<reference evidence="2" key="1">
    <citation type="journal article" date="2022" name="bioRxiv">
        <title>Genomics of Preaxostyla Flagellates Illuminates Evolutionary Transitions and the Path Towards Mitochondrial Loss.</title>
        <authorList>
            <person name="Novak L.V.F."/>
            <person name="Treitli S.C."/>
            <person name="Pyrih J."/>
            <person name="Halakuc P."/>
            <person name="Pipaliya S.V."/>
            <person name="Vacek V."/>
            <person name="Brzon O."/>
            <person name="Soukal P."/>
            <person name="Eme L."/>
            <person name="Dacks J.B."/>
            <person name="Karnkowska A."/>
            <person name="Elias M."/>
            <person name="Hampl V."/>
        </authorList>
    </citation>
    <scope>NUCLEOTIDE SEQUENCE</scope>
    <source>
        <strain evidence="2">RCP-MX</strain>
    </source>
</reference>
<evidence type="ECO:0000256" key="1">
    <source>
        <dbReference type="SAM" id="Phobius"/>
    </source>
</evidence>
<protein>
    <submittedName>
        <fullName evidence="2">Uncharacterized protein</fullName>
    </submittedName>
</protein>
<sequence>MCYRTPPRVCEYHCVRAQYHQLSCRGGNALPTAGRDRMKPPKPYLSSDSVNTSPYHWIHEGTDGWNLEVPRTPVPTASFRDGEDMTMVVALTVMVADPAVDMTMVVALTVMVAMTLGVSDFLGVAMSMAV</sequence>
<keyword evidence="3" id="KW-1185">Reference proteome</keyword>
<accession>A0ABQ8U4H5</accession>
<gene>
    <name evidence="2" type="ORF">PAPYR_13371</name>
</gene>
<evidence type="ECO:0000313" key="2">
    <source>
        <dbReference type="EMBL" id="KAJ4452462.1"/>
    </source>
</evidence>
<keyword evidence="1" id="KW-0812">Transmembrane</keyword>
<feature type="transmembrane region" description="Helical" evidence="1">
    <location>
        <begin position="104"/>
        <end position="125"/>
    </location>
</feature>
<evidence type="ECO:0000313" key="3">
    <source>
        <dbReference type="Proteomes" id="UP001141327"/>
    </source>
</evidence>
<comment type="caution">
    <text evidence="2">The sequence shown here is derived from an EMBL/GenBank/DDBJ whole genome shotgun (WGS) entry which is preliminary data.</text>
</comment>
<name>A0ABQ8U4H5_9EUKA</name>
<dbReference type="EMBL" id="JAPMOS010000498">
    <property type="protein sequence ID" value="KAJ4452462.1"/>
    <property type="molecule type" value="Genomic_DNA"/>
</dbReference>
<dbReference type="Proteomes" id="UP001141327">
    <property type="component" value="Unassembled WGS sequence"/>
</dbReference>